<comment type="caution">
    <text evidence="2">The sequence shown here is derived from an EMBL/GenBank/DDBJ whole genome shotgun (WGS) entry which is preliminary data.</text>
</comment>
<dbReference type="Proteomes" id="UP000605846">
    <property type="component" value="Unassembled WGS sequence"/>
</dbReference>
<protein>
    <submittedName>
        <fullName evidence="2">Uncharacterized protein</fullName>
    </submittedName>
</protein>
<feature type="compositionally biased region" description="Polar residues" evidence="1">
    <location>
        <begin position="1"/>
        <end position="17"/>
    </location>
</feature>
<reference evidence="2" key="1">
    <citation type="submission" date="2020-01" db="EMBL/GenBank/DDBJ databases">
        <title>Genome Sequencing of Three Apophysomyces-Like Fungal Strains Confirms a Novel Fungal Genus in the Mucoromycota with divergent Burkholderia-like Endosymbiotic Bacteria.</title>
        <authorList>
            <person name="Stajich J.E."/>
            <person name="Macias A.M."/>
            <person name="Carter-House D."/>
            <person name="Lovett B."/>
            <person name="Kasson L.R."/>
            <person name="Berry K."/>
            <person name="Grigoriev I."/>
            <person name="Chang Y."/>
            <person name="Spatafora J."/>
            <person name="Kasson M.T."/>
        </authorList>
    </citation>
    <scope>NUCLEOTIDE SEQUENCE</scope>
    <source>
        <strain evidence="2">NRRL A-21654</strain>
    </source>
</reference>
<name>A0A8H7EQ93_9FUNG</name>
<proteinExistence type="predicted"/>
<evidence type="ECO:0000313" key="2">
    <source>
        <dbReference type="EMBL" id="KAF7721940.1"/>
    </source>
</evidence>
<evidence type="ECO:0000313" key="3">
    <source>
        <dbReference type="Proteomes" id="UP000605846"/>
    </source>
</evidence>
<evidence type="ECO:0000256" key="1">
    <source>
        <dbReference type="SAM" id="MobiDB-lite"/>
    </source>
</evidence>
<dbReference type="EMBL" id="JABAYA010000224">
    <property type="protein sequence ID" value="KAF7721940.1"/>
    <property type="molecule type" value="Genomic_DNA"/>
</dbReference>
<feature type="compositionally biased region" description="Acidic residues" evidence="1">
    <location>
        <begin position="104"/>
        <end position="113"/>
    </location>
</feature>
<organism evidence="2 3">
    <name type="scientific">Apophysomyces ossiformis</name>
    <dbReference type="NCBI Taxonomy" id="679940"/>
    <lineage>
        <taxon>Eukaryota</taxon>
        <taxon>Fungi</taxon>
        <taxon>Fungi incertae sedis</taxon>
        <taxon>Mucoromycota</taxon>
        <taxon>Mucoromycotina</taxon>
        <taxon>Mucoromycetes</taxon>
        <taxon>Mucorales</taxon>
        <taxon>Mucorineae</taxon>
        <taxon>Mucoraceae</taxon>
        <taxon>Apophysomyces</taxon>
    </lineage>
</organism>
<accession>A0A8H7EQ93</accession>
<feature type="compositionally biased region" description="Basic and acidic residues" evidence="1">
    <location>
        <begin position="240"/>
        <end position="255"/>
    </location>
</feature>
<dbReference type="AlphaFoldDB" id="A0A8H7EQ93"/>
<feature type="compositionally biased region" description="Basic and acidic residues" evidence="1">
    <location>
        <begin position="303"/>
        <end position="316"/>
    </location>
</feature>
<feature type="region of interest" description="Disordered" evidence="1">
    <location>
        <begin position="233"/>
        <end position="330"/>
    </location>
</feature>
<feature type="compositionally biased region" description="Basic residues" evidence="1">
    <location>
        <begin position="47"/>
        <end position="62"/>
    </location>
</feature>
<gene>
    <name evidence="2" type="ORF">EC973_003928</name>
</gene>
<dbReference type="OrthoDB" id="10661012at2759"/>
<feature type="region of interest" description="Disordered" evidence="1">
    <location>
        <begin position="1"/>
        <end position="187"/>
    </location>
</feature>
<sequence length="469" mass="52122">MRTNNTTNDAASNQQHDAASKAFSRKLHARSKRLQKSKGTIREPKATRKRRRPPQYIRRRNRQIQNGELQEEQEQELSVRRSQRISAKAQPVIPDISTEIIASESDEDVDMDNSESSFFETDSASSASEAEGSFTDDDADATIADRATEADEGMTTTTGKRKEQEEELKEEGVSLETTKAKRRRLRAPKITSVSLSTSTETLVIENNMAESTATPVILGDKNDTKAQRRVRFKKSMGNTKKLEKLARHTKDELDLSSHSFLPETSITTAEAEETEEVKTGQTSVQKGYTENGGSHAQDTSTTEDMRESNDSTECQHMDIVNPDNAGQSEPVHMKDSLALEQTEGPEHVDNTEAQTENSQSSGFWNSIFGLFGRSSSTVLDENHSAKASDSDADMDIDTNLNGGQTEEETAEELNVATKVETNGDMEYGHVEETQRTPKSTWSLFSWVFARSSSQNTETSRNCGIVDKRT</sequence>
<keyword evidence="3" id="KW-1185">Reference proteome</keyword>
<feature type="compositionally biased region" description="Basic residues" evidence="1">
    <location>
        <begin position="23"/>
        <end position="36"/>
    </location>
</feature>
<feature type="compositionally biased region" description="Low complexity" evidence="1">
    <location>
        <begin position="114"/>
        <end position="133"/>
    </location>
</feature>
<feature type="compositionally biased region" description="Polar residues" evidence="1">
    <location>
        <begin position="279"/>
        <end position="302"/>
    </location>
</feature>